<sequence>MTVNLLNQADERLGSLGAQSCRASRRRPGMNSSCPARDRHDHLMRGGFGDIPTTTLFPFLNPADEDSLHWTARAVDEARRDGDTSDWEWFPEHAAFPGRQVGTPIILGLDVIEHAEGGDQLEFLLQVVWNDLGQLAVDAAVNVACWCRTDHATHDVDALTVVVSDETSLPEAFRAAATHLAGWLAEPHDADYWRAKEGLPLR</sequence>
<name>A0ABZ1Y7I7_9ACTN</name>
<dbReference type="RefSeq" id="WP_359577335.1">
    <property type="nucleotide sequence ID" value="NZ_CP109207.1"/>
</dbReference>
<accession>A0ABZ1Y7I7</accession>
<dbReference type="EMBL" id="CP109207">
    <property type="protein sequence ID" value="WUU55212.1"/>
    <property type="molecule type" value="Genomic_DNA"/>
</dbReference>
<proteinExistence type="predicted"/>
<protein>
    <recommendedName>
        <fullName evidence="2">DUF4253 domain-containing protein</fullName>
    </recommendedName>
</protein>
<organism evidence="1">
    <name type="scientific">Streptomyces althioticus</name>
    <dbReference type="NCBI Taxonomy" id="83380"/>
    <lineage>
        <taxon>Bacteria</taxon>
        <taxon>Bacillati</taxon>
        <taxon>Actinomycetota</taxon>
        <taxon>Actinomycetes</taxon>
        <taxon>Kitasatosporales</taxon>
        <taxon>Streptomycetaceae</taxon>
        <taxon>Streptomyces</taxon>
        <taxon>Streptomyces althioticus group</taxon>
    </lineage>
</organism>
<evidence type="ECO:0000313" key="1">
    <source>
        <dbReference type="EMBL" id="WUU55212.1"/>
    </source>
</evidence>
<reference evidence="1" key="1">
    <citation type="submission" date="2022-10" db="EMBL/GenBank/DDBJ databases">
        <title>The complete genomes of actinobacterial strains from the NBC collection.</title>
        <authorList>
            <person name="Joergensen T.S."/>
            <person name="Alvarez Arevalo M."/>
            <person name="Sterndorff E.B."/>
            <person name="Faurdal D."/>
            <person name="Vuksanovic O."/>
            <person name="Mourched A.-S."/>
            <person name="Charusanti P."/>
            <person name="Shaw S."/>
            <person name="Blin K."/>
            <person name="Weber T."/>
        </authorList>
    </citation>
    <scope>NUCLEOTIDE SEQUENCE [LARGE SCALE GENOMIC DNA]</scope>
    <source>
        <strain evidence="1">NBC 01686</strain>
    </source>
</reference>
<evidence type="ECO:0008006" key="2">
    <source>
        <dbReference type="Google" id="ProtNLM"/>
    </source>
</evidence>
<gene>
    <name evidence="1" type="ORF">OIE82_19610</name>
</gene>